<keyword evidence="2" id="KW-1185">Reference proteome</keyword>
<protein>
    <submittedName>
        <fullName evidence="1">Uncharacterized protein</fullName>
    </submittedName>
</protein>
<evidence type="ECO:0000313" key="2">
    <source>
        <dbReference type="Proteomes" id="UP001234297"/>
    </source>
</evidence>
<comment type="caution">
    <text evidence="1">The sequence shown here is derived from an EMBL/GenBank/DDBJ whole genome shotgun (WGS) entry which is preliminary data.</text>
</comment>
<organism evidence="1 2">
    <name type="scientific">Persea americana</name>
    <name type="common">Avocado</name>
    <dbReference type="NCBI Taxonomy" id="3435"/>
    <lineage>
        <taxon>Eukaryota</taxon>
        <taxon>Viridiplantae</taxon>
        <taxon>Streptophyta</taxon>
        <taxon>Embryophyta</taxon>
        <taxon>Tracheophyta</taxon>
        <taxon>Spermatophyta</taxon>
        <taxon>Magnoliopsida</taxon>
        <taxon>Magnoliidae</taxon>
        <taxon>Laurales</taxon>
        <taxon>Lauraceae</taxon>
        <taxon>Persea</taxon>
    </lineage>
</organism>
<dbReference type="EMBL" id="CM056818">
    <property type="protein sequence ID" value="KAJ8622346.1"/>
    <property type="molecule type" value="Genomic_DNA"/>
</dbReference>
<proteinExistence type="predicted"/>
<dbReference type="Proteomes" id="UP001234297">
    <property type="component" value="Chromosome 10"/>
</dbReference>
<name>A0ACC2KME5_PERAE</name>
<accession>A0ACC2KME5</accession>
<evidence type="ECO:0000313" key="1">
    <source>
        <dbReference type="EMBL" id="KAJ8622346.1"/>
    </source>
</evidence>
<reference evidence="1 2" key="1">
    <citation type="journal article" date="2022" name="Hortic Res">
        <title>A haplotype resolved chromosomal level avocado genome allows analysis of novel avocado genes.</title>
        <authorList>
            <person name="Nath O."/>
            <person name="Fletcher S.J."/>
            <person name="Hayward A."/>
            <person name="Shaw L.M."/>
            <person name="Masouleh A.K."/>
            <person name="Furtado A."/>
            <person name="Henry R.J."/>
            <person name="Mitter N."/>
        </authorList>
    </citation>
    <scope>NUCLEOTIDE SEQUENCE [LARGE SCALE GENOMIC DNA]</scope>
    <source>
        <strain evidence="2">cv. Hass</strain>
    </source>
</reference>
<gene>
    <name evidence="1" type="ORF">MRB53_030875</name>
</gene>
<sequence>MAVLEGSHSEILIRERRLMLDLGNWEAIVDCVNSNPTVARIGVLPAEEDCRQSFISFLKYGHMMGYCSDVSPARKEKGC</sequence>